<evidence type="ECO:0000313" key="2">
    <source>
        <dbReference type="EMBL" id="SEM25535.1"/>
    </source>
</evidence>
<keyword evidence="1" id="KW-0175">Coiled coil</keyword>
<dbReference type="STRING" id="43775.SAMN04489760_10843"/>
<organism evidence="2 3">
    <name type="scientific">Syntrophus gentianae</name>
    <dbReference type="NCBI Taxonomy" id="43775"/>
    <lineage>
        <taxon>Bacteria</taxon>
        <taxon>Pseudomonadati</taxon>
        <taxon>Thermodesulfobacteriota</taxon>
        <taxon>Syntrophia</taxon>
        <taxon>Syntrophales</taxon>
        <taxon>Syntrophaceae</taxon>
        <taxon>Syntrophus</taxon>
    </lineage>
</organism>
<sequence>MSKGKRARMADAAVAENQQREIPSLKKIMASLPIRQGRYLDVSSLPFAPGDATAGSEAELQAIVIGDRKTVDLPLTIEQSNYFSDMLRRSATGDARKRSVTDLEAFLHNNEEEVWENSWVRFPRDLLSPLSEEVLQRDLLADKDEPGRGNRSDVQKFIFHQNGQDYLRIPISYLLKLSLAEIVNSSRLLLPATILDTATRLMDHFLNDNSSPENFSFHVVSASAHCRLGAAVAQEMAERFLLSTLLVMYANERFGLIKSGQQAVIFYSPHPPYRQKMLNNCISDAFYRELFMNPCLSGWRRGEEKRDYMHLCHQVISRSQLNAIAKLREAGIITNNLVILPNTSNISLSNNGTHVSLGSRQLGAMLKDPGSGFSKVQEKVLGDLAVKIVEHFLPLFVGSYTAAPYRLDFTDFHPEKVLAFLPHELDYTHLRMFWRRWQKKAKLRVLGRSLTPFGPLWLDRTIRAVCGLRGDFLPDYRMIDYLMALMSTEQSPALDGRLHNSERLKKDLTDLGVFDGKMSLYLFEKMRDYETMGFSGFESRHYSLFEKFADDMGKAVDIQNLLYCLAFKYMTAGNISQNSIPDSPFVESERRQIIFGTAVGIPTFYIRQDTDNVLMKRILARAERVRKSRRYPRYLRVYNDEYRRALLKILHEDAADLIEMFDLKDTLQDLEFRLESPRLYSALGRLTASILKEVGALSPLQVKSEVFNLAAERYYRHGLRRRHIEESLDLLIEELAAFQKDCRGMRQETKRAMNLLFKNEQPPAFIRRLRSKILEGSVEEGDLKNLIYLVIISIHENSKVADSHKGGDSRRTNHVASVC</sequence>
<feature type="coiled-coil region" evidence="1">
    <location>
        <begin position="721"/>
        <end position="748"/>
    </location>
</feature>
<dbReference type="EMBL" id="FOBS01000008">
    <property type="protein sequence ID" value="SEM25535.1"/>
    <property type="molecule type" value="Genomic_DNA"/>
</dbReference>
<evidence type="ECO:0000256" key="1">
    <source>
        <dbReference type="SAM" id="Coils"/>
    </source>
</evidence>
<name>A0A1H7WW61_9BACT</name>
<dbReference type="AlphaFoldDB" id="A0A1H7WW61"/>
<proteinExistence type="predicted"/>
<accession>A0A1H7WW61</accession>
<keyword evidence="3" id="KW-1185">Reference proteome</keyword>
<protein>
    <submittedName>
        <fullName evidence="2">Uncharacterized protein</fullName>
    </submittedName>
</protein>
<dbReference type="Proteomes" id="UP000198744">
    <property type="component" value="Unassembled WGS sequence"/>
</dbReference>
<gene>
    <name evidence="2" type="ORF">SAMN04489760_10843</name>
</gene>
<reference evidence="2 3" key="1">
    <citation type="submission" date="2016-10" db="EMBL/GenBank/DDBJ databases">
        <authorList>
            <person name="de Groot N.N."/>
        </authorList>
    </citation>
    <scope>NUCLEOTIDE SEQUENCE [LARGE SCALE GENOMIC DNA]</scope>
    <source>
        <strain evidence="2 3">DSM 8423</strain>
    </source>
</reference>
<evidence type="ECO:0000313" key="3">
    <source>
        <dbReference type="Proteomes" id="UP000198744"/>
    </source>
</evidence>